<dbReference type="Gene3D" id="3.10.129.10">
    <property type="entry name" value="Hotdog Thioesterase"/>
    <property type="match status" value="1"/>
</dbReference>
<dbReference type="Pfam" id="PF22636">
    <property type="entry name" value="FlK"/>
    <property type="match status" value="1"/>
</dbReference>
<comment type="caution">
    <text evidence="3">The sequence shown here is derived from an EMBL/GenBank/DDBJ whole genome shotgun (WGS) entry which is preliminary data.</text>
</comment>
<dbReference type="PANTHER" id="PTHR36934">
    <property type="entry name" value="BLR0278 PROTEIN"/>
    <property type="match status" value="1"/>
</dbReference>
<dbReference type="InterPro" id="IPR029069">
    <property type="entry name" value="HotDog_dom_sf"/>
</dbReference>
<evidence type="ECO:0000313" key="4">
    <source>
        <dbReference type="Proteomes" id="UP000002943"/>
    </source>
</evidence>
<dbReference type="eggNOG" id="COG5496">
    <property type="taxonomic scope" value="Bacteria"/>
</dbReference>
<dbReference type="Proteomes" id="UP000002943">
    <property type="component" value="Unassembled WGS sequence"/>
</dbReference>
<feature type="binding site" evidence="1">
    <location>
        <position position="81"/>
    </location>
    <ligand>
        <name>substrate</name>
    </ligand>
</feature>
<feature type="domain" description="Fluoroacetyl-CoA-specific thioesterase-like" evidence="2">
    <location>
        <begin position="44"/>
        <end position="136"/>
    </location>
</feature>
<evidence type="ECO:0000256" key="1">
    <source>
        <dbReference type="PIRSR" id="PIRSR014972-2"/>
    </source>
</evidence>
<dbReference type="InterPro" id="IPR054485">
    <property type="entry name" value="FlK-like_dom"/>
</dbReference>
<dbReference type="RefSeq" id="WP_009601855.1">
    <property type="nucleotide sequence ID" value="NZ_AEIU01000079.1"/>
</dbReference>
<protein>
    <recommendedName>
        <fullName evidence="2">Fluoroacetyl-CoA-specific thioesterase-like domain-containing protein</fullName>
    </recommendedName>
</protein>
<reference evidence="3 4" key="1">
    <citation type="journal article" date="2012" name="Int. J. Syst. Evol. Microbiol.">
        <title>Vibrio caribbeanicus sp. nov., isolated from the marine sponge Scleritoderma cyanea.</title>
        <authorList>
            <person name="Hoffmann M."/>
            <person name="Monday S.R."/>
            <person name="Allard M.W."/>
            <person name="Strain E.A."/>
            <person name="Whittaker P."/>
            <person name="Naum M."/>
            <person name="McCarthy P.J."/>
            <person name="Lopez J.V."/>
            <person name="Fischer M."/>
            <person name="Brown E.W."/>
        </authorList>
    </citation>
    <scope>NUCLEOTIDE SEQUENCE [LARGE SCALE GENOMIC DNA]</scope>
    <source>
        <strain evidence="3 4">ATCC BAA-2122</strain>
    </source>
</reference>
<name>E3BLC4_9VIBR</name>
<feature type="binding site" evidence="1">
    <location>
        <position position="81"/>
    </location>
    <ligand>
        <name>CoA</name>
        <dbReference type="ChEBI" id="CHEBI:57287"/>
    </ligand>
</feature>
<sequence length="156" mass="17983">MVFNNLIGHLKIMKKLEVGMCYSYTYQVPLNKTVPYQFPEVEELQVMPEVFTSGFMIGMFEFVCVKALKPFLNWPSQQSVGVGFNLTHISPTPPDFTIKVDIELVEMKKNRLRFKIIAHDGVDVISEGVHDRHIINCANFNKKILKKLSMMKCLEK</sequence>
<dbReference type="STRING" id="796620.VIBC2010_06005"/>
<keyword evidence="4" id="KW-1185">Reference proteome</keyword>
<accession>E3BLC4</accession>
<dbReference type="PIRSF" id="PIRSF014972">
    <property type="entry name" value="FlK"/>
    <property type="match status" value="1"/>
</dbReference>
<proteinExistence type="predicted"/>
<evidence type="ECO:0000259" key="2">
    <source>
        <dbReference type="Pfam" id="PF22636"/>
    </source>
</evidence>
<evidence type="ECO:0000313" key="3">
    <source>
        <dbReference type="EMBL" id="EFP96136.1"/>
    </source>
</evidence>
<dbReference type="InterPro" id="IPR025540">
    <property type="entry name" value="FlK"/>
</dbReference>
<gene>
    <name evidence="3" type="ORF">VIBC2010_06005</name>
</gene>
<organism evidence="3 4">
    <name type="scientific">Vibrio caribbeanicus ATCC BAA-2122</name>
    <dbReference type="NCBI Taxonomy" id="796620"/>
    <lineage>
        <taxon>Bacteria</taxon>
        <taxon>Pseudomonadati</taxon>
        <taxon>Pseudomonadota</taxon>
        <taxon>Gammaproteobacteria</taxon>
        <taxon>Vibrionales</taxon>
        <taxon>Vibrionaceae</taxon>
        <taxon>Vibrio</taxon>
    </lineage>
</organism>
<dbReference type="SUPFAM" id="SSF54637">
    <property type="entry name" value="Thioesterase/thiol ester dehydrase-isomerase"/>
    <property type="match status" value="1"/>
</dbReference>
<dbReference type="PANTHER" id="PTHR36934:SF1">
    <property type="entry name" value="THIOESTERASE DOMAIN-CONTAINING PROTEIN"/>
    <property type="match status" value="1"/>
</dbReference>
<dbReference type="EMBL" id="AEIU01000079">
    <property type="protein sequence ID" value="EFP96136.1"/>
    <property type="molecule type" value="Genomic_DNA"/>
</dbReference>
<feature type="binding site" evidence="1">
    <location>
        <position position="132"/>
    </location>
    <ligand>
        <name>substrate</name>
    </ligand>
</feature>
<dbReference type="AlphaFoldDB" id="E3BLC4"/>